<gene>
    <name evidence="2" type="ORF">GCM10009765_31640</name>
</gene>
<evidence type="ECO:0000313" key="2">
    <source>
        <dbReference type="EMBL" id="GAA1680127.1"/>
    </source>
</evidence>
<comment type="caution">
    <text evidence="2">The sequence shown here is derived from an EMBL/GenBank/DDBJ whole genome shotgun (WGS) entry which is preliminary data.</text>
</comment>
<dbReference type="Proteomes" id="UP001500618">
    <property type="component" value="Unassembled WGS sequence"/>
</dbReference>
<sequence length="133" mass="14771">MVRIQLLSATGYPRWPTEEVNLVQRYSDAGPARLVVPTAPGFAAAKATAWYDRRASRDLWDLWALAVRGHINRKAADLYARLGPTNRTPNPKDYATPPGQDRWNRDLGAQIRLTVTAAEAAETVAEAWREVGS</sequence>
<keyword evidence="3" id="KW-1185">Reference proteome</keyword>
<dbReference type="EMBL" id="BAAANY010000009">
    <property type="protein sequence ID" value="GAA1680127.1"/>
    <property type="molecule type" value="Genomic_DNA"/>
</dbReference>
<name>A0ABN2H1C7_9ACTN</name>
<accession>A0ABN2H1C7</accession>
<reference evidence="2 3" key="1">
    <citation type="journal article" date="2019" name="Int. J. Syst. Evol. Microbiol.">
        <title>The Global Catalogue of Microorganisms (GCM) 10K type strain sequencing project: providing services to taxonomists for standard genome sequencing and annotation.</title>
        <authorList>
            <consortium name="The Broad Institute Genomics Platform"/>
            <consortium name="The Broad Institute Genome Sequencing Center for Infectious Disease"/>
            <person name="Wu L."/>
            <person name="Ma J."/>
        </authorList>
    </citation>
    <scope>NUCLEOTIDE SEQUENCE [LARGE SCALE GENOMIC DNA]</scope>
    <source>
        <strain evidence="2 3">JCM 14718</strain>
    </source>
</reference>
<protein>
    <submittedName>
        <fullName evidence="2">Uncharacterized protein</fullName>
    </submittedName>
</protein>
<proteinExistence type="predicted"/>
<evidence type="ECO:0000256" key="1">
    <source>
        <dbReference type="SAM" id="MobiDB-lite"/>
    </source>
</evidence>
<evidence type="ECO:0000313" key="3">
    <source>
        <dbReference type="Proteomes" id="UP001500618"/>
    </source>
</evidence>
<dbReference type="InterPro" id="IPR014942">
    <property type="entry name" value="AbiEii"/>
</dbReference>
<feature type="region of interest" description="Disordered" evidence="1">
    <location>
        <begin position="82"/>
        <end position="104"/>
    </location>
</feature>
<dbReference type="Pfam" id="PF08843">
    <property type="entry name" value="AbiEii"/>
    <property type="match status" value="1"/>
</dbReference>
<organism evidence="2 3">
    <name type="scientific">Fodinicola feengrottensis</name>
    <dbReference type="NCBI Taxonomy" id="435914"/>
    <lineage>
        <taxon>Bacteria</taxon>
        <taxon>Bacillati</taxon>
        <taxon>Actinomycetota</taxon>
        <taxon>Actinomycetes</taxon>
        <taxon>Mycobacteriales</taxon>
        <taxon>Fodinicola</taxon>
    </lineage>
</organism>